<dbReference type="Gene3D" id="3.30.420.10">
    <property type="entry name" value="Ribonuclease H-like superfamily/Ribonuclease H"/>
    <property type="match status" value="1"/>
</dbReference>
<evidence type="ECO:0000313" key="2">
    <source>
        <dbReference type="Proteomes" id="UP000472270"/>
    </source>
</evidence>
<proteinExistence type="predicted"/>
<reference evidence="1" key="2">
    <citation type="submission" date="2025-09" db="UniProtKB">
        <authorList>
            <consortium name="Ensembl"/>
        </authorList>
    </citation>
    <scope>IDENTIFICATION</scope>
</reference>
<dbReference type="Ensembl" id="ENSSRHT00000049222.1">
    <property type="protein sequence ID" value="ENSSRHP00000047881.1"/>
    <property type="gene ID" value="ENSSRHG00000024120.1"/>
</dbReference>
<dbReference type="AlphaFoldDB" id="A0A673J8H7"/>
<organism evidence="1 2">
    <name type="scientific">Sinocyclocheilus rhinocerous</name>
    <dbReference type="NCBI Taxonomy" id="307959"/>
    <lineage>
        <taxon>Eukaryota</taxon>
        <taxon>Metazoa</taxon>
        <taxon>Chordata</taxon>
        <taxon>Craniata</taxon>
        <taxon>Vertebrata</taxon>
        <taxon>Euteleostomi</taxon>
        <taxon>Actinopterygii</taxon>
        <taxon>Neopterygii</taxon>
        <taxon>Teleostei</taxon>
        <taxon>Ostariophysi</taxon>
        <taxon>Cypriniformes</taxon>
        <taxon>Cyprinidae</taxon>
        <taxon>Cyprininae</taxon>
        <taxon>Sinocyclocheilus</taxon>
    </lineage>
</organism>
<accession>A0A673J8H7</accession>
<dbReference type="GO" id="GO:0003676">
    <property type="term" value="F:nucleic acid binding"/>
    <property type="evidence" value="ECO:0007669"/>
    <property type="project" value="InterPro"/>
</dbReference>
<sequence>IFLSCSRFTCYNDCLKKTTKFPNSFMIWGCMSGKGPGEMAILISTVNAQVYIDILDTFPHSINRKEQTVRISIRLKIYGGT</sequence>
<dbReference type="InterPro" id="IPR036397">
    <property type="entry name" value="RNaseH_sf"/>
</dbReference>
<protein>
    <submittedName>
        <fullName evidence="1">Uncharacterized protein</fullName>
    </submittedName>
</protein>
<reference evidence="1" key="1">
    <citation type="submission" date="2025-08" db="UniProtKB">
        <authorList>
            <consortium name="Ensembl"/>
        </authorList>
    </citation>
    <scope>IDENTIFICATION</scope>
</reference>
<evidence type="ECO:0000313" key="1">
    <source>
        <dbReference type="Ensembl" id="ENSSRHP00000047881.1"/>
    </source>
</evidence>
<dbReference type="Proteomes" id="UP000472270">
    <property type="component" value="Unassembled WGS sequence"/>
</dbReference>
<keyword evidence="2" id="KW-1185">Reference proteome</keyword>
<name>A0A673J8H7_9TELE</name>